<dbReference type="OrthoDB" id="26401at2759"/>
<dbReference type="EMBL" id="LGUB01000513">
    <property type="protein sequence ID" value="KRH93047.1"/>
    <property type="molecule type" value="Genomic_DNA"/>
</dbReference>
<sequence>MTEEIKFIFTNCKNNNLFYKFLTNTDVSIKLLEEIVKNNDLSDLSRIVFSILYCIREKNSYFRFSSKRTRFFEESFNKTLSEFSSNLNNENIQSIKIQSNIPLSECFTFIEVNNSLVSLILNGILNISNISQLSIEKIRRFPEFNRPEEVFYSEIFILIILVNQNPNFELKIKKLIKFNFLKDSPLAFYYAIAGKLFFIAIYFLFYFKGPIDTIKKVKKFLYKKCLKWEEKVKNDENIIIIFNYCLVCLSLLENITTKKELNINLIRILRRKILETKEIKNYNNQETFFVNLLSPNDESTDEETSDGKFKITGGFSHDPIHFGHIELYKICLGLTLLRPKSFHIKGKIENSENHHRILSASAFTSITYLFLIFYPIWPICALDQVEFHPIRNLIFLILEKKNQKYRFKEKKTNSFETSENFRRYIQDMLSDFAERNDLDSYEWKDLIKETVKRYEDKNE</sequence>
<evidence type="ECO:0000313" key="2">
    <source>
        <dbReference type="EMBL" id="KRH93047.1"/>
    </source>
</evidence>
<name>A0A0R0M203_9MICR</name>
<evidence type="ECO:0000313" key="3">
    <source>
        <dbReference type="Proteomes" id="UP000051530"/>
    </source>
</evidence>
<gene>
    <name evidence="2" type="ORF">M153_1634000260</name>
</gene>
<reference evidence="2 3" key="1">
    <citation type="submission" date="2015-07" db="EMBL/GenBank/DDBJ databases">
        <title>The genome of Pseudoloma neurophilia, a relevant intracellular parasite of the zebrafish.</title>
        <authorList>
            <person name="Ndikumana S."/>
            <person name="Pelin A."/>
            <person name="Sanders J."/>
            <person name="Corradi N."/>
        </authorList>
    </citation>
    <scope>NUCLEOTIDE SEQUENCE [LARGE SCALE GENOMIC DNA]</scope>
    <source>
        <strain evidence="2 3">MK1</strain>
    </source>
</reference>
<dbReference type="Proteomes" id="UP000051530">
    <property type="component" value="Unassembled WGS sequence"/>
</dbReference>
<accession>A0A0R0M203</accession>
<organism evidence="2 3">
    <name type="scientific">Pseudoloma neurophilia</name>
    <dbReference type="NCBI Taxonomy" id="146866"/>
    <lineage>
        <taxon>Eukaryota</taxon>
        <taxon>Fungi</taxon>
        <taxon>Fungi incertae sedis</taxon>
        <taxon>Microsporidia</taxon>
        <taxon>Pseudoloma</taxon>
    </lineage>
</organism>
<keyword evidence="1" id="KW-1133">Transmembrane helix</keyword>
<feature type="transmembrane region" description="Helical" evidence="1">
    <location>
        <begin position="186"/>
        <end position="207"/>
    </location>
</feature>
<feature type="transmembrane region" description="Helical" evidence="1">
    <location>
        <begin position="357"/>
        <end position="377"/>
    </location>
</feature>
<keyword evidence="3" id="KW-1185">Reference proteome</keyword>
<proteinExistence type="predicted"/>
<keyword evidence="1" id="KW-0472">Membrane</keyword>
<dbReference type="VEuPathDB" id="MicrosporidiaDB:M153_1634000260"/>
<comment type="caution">
    <text evidence="2">The sequence shown here is derived from an EMBL/GenBank/DDBJ whole genome shotgun (WGS) entry which is preliminary data.</text>
</comment>
<evidence type="ECO:0000256" key="1">
    <source>
        <dbReference type="SAM" id="Phobius"/>
    </source>
</evidence>
<keyword evidence="1" id="KW-0812">Transmembrane</keyword>
<dbReference type="AlphaFoldDB" id="A0A0R0M203"/>
<protein>
    <submittedName>
        <fullName evidence="2">Uncharacterized protein</fullName>
    </submittedName>
</protein>